<dbReference type="InterPro" id="IPR041588">
    <property type="entry name" value="Integrase_H2C2"/>
</dbReference>
<sequence>MEGDTAGSSRDNSWDMDDRINSLKKQRGVDKGKFTTKVRIFNNLVLQNNPTEVLDDIFCEICSLFERVENTNDEILQADKEDSQSEHLEYIGELQKEKCDVQCKLLNYKTNKKRQNGSENCNILIKKVEPPTFNGDVREFPTFVKDFTRLVISRHGKDPFILRQSLQGKAREAIGRLDDFDQMWDRLKERFGSSARVVEAVLGEICALKPVPEGNKVKLLHMINVVEQAWLDLKKLNKENEIANVHSLTRVEHLLPADLKREWTRKARDWEDDKKFEELVIFLTEERQVIEYMDDELRQGKSDTRGTVHLASGLESDNLCGLAQMISKLTENQESGQRHMLECLNSMAQTMMNVASQNQPYVKASARIPERKYVNKGCWYHGSPAHEINHCDTFKRLDVAAKMDSLRKVGACFICLEPSHISRYCEKRVPCNVNMGASAICGKMHHPILHSIFVRENPVVQGSSNFLNREGILLMLGTIKSKFHDLSVFFDSGSNLTMITHDAARRLGLKGTDVVMSLTKVGNVTEIIESKIYIVHLTDIKGKEWVVEAVGLDEITSEVSKVDMREMAAVLEIDICQIERPTGKIDMLIGADYSVLLPRVEKTIGDLQLMKSQFGYCVRGCLGQLKGGFHPIINHVRCTGVDNFIVKNRSDTHKAIELFFKTEELGVDCSPQCGGCRCGKCSLNGHLTLKEQREAKLIEEGLHYDDSNERWVAEYPWIRDPRELPNNYPVVFARLLSTEKRLSKLGISYSSQYSEQMQDMMDRGVARKLTEEEMLAYKGPVFYLPHHEVHKTDSRSTPLRIVFNSSASYMGFSLNEFLAKGPDCLNNIFGVLLRFRQGFVGLMGDVRKMYNSVQISLLDQHCHRFLWREMNTKLKPDQYVLTTVTFGDRPGGAIAMIALQKTAQMANDCPRATKLIESNSYVDDLITSVDDYSEAGVIMREVDTVLKRGGFKIKEWVISGGGELSSLYSSIVDIEDERVLGVNWNPLKDFFYFKVQLNFSRRVKNRLTKPNLMREEIETELPVRLTKRMLLRQVASIYDPLGLITPFTLRIKLLMRELVMNTDSEERLGWDDTVNFCTYNKWKSLFKEMFAIESLKFSRCIKPCNAVGNPELIIFADASTKAYGAVAYARWKQSDGTNSSSLIASKSKLAPTRQITVPRLELCAALLACRLRKFIEEEMEWSFDSIIHMTDSEIVRAQIQKDSFRFNTFVANRVNEIQVKSSPGEWFWVNSKLNISDWCTRECAPSALNERSAWQMGPEFLTKPKEEWPVCQSCSVGVTDELYTKRGENLLAVVNREYIVDISRFSDYNKLINVTARVMKVISKRSILRLCHEPEVEDLHLAEIFWIKTVQRDISEDWKVRYQRLGPKMNEEGIITVGHRINNWLKTNWNRNEYILLPPSHPFTKLLILHFHNRDHSGVEATLVKLQGKFWVPGVRRLIKSVKSRCVMCRRIEKVCETQCMSVLPEERISPTPPFYNTSLDLFGPFYVIDTVKKRTRMKVFGVIFTCMWCRAVYLDLAEGYDTGNFLRAFRRFTSVRGFPRIMYSDRGCQLVKANKELSEAGKKLNFSELSKFGNTRGMTWKFTKSADAPWQNGCSESLIRLVKRAMNMSIGEKILQYGELQTVLFEIANLINERPIGIKPGSDINLGSYLSPNDLLLGRTNNSAPTGYMDGNSSFSKGFKYANEIVNAFWKKWMRDFFPTLAIRAKWHTERRNVRPNDIVLVKDSNAVRGSWKLAQVVTATPGTDGKVRNVTLRYKAGQSGSEYNGQRDILIDRSVHNIVVIIPVEEQ</sequence>
<dbReference type="Proteomes" id="UP001292094">
    <property type="component" value="Unassembled WGS sequence"/>
</dbReference>
<dbReference type="SUPFAM" id="SSF53098">
    <property type="entry name" value="Ribonuclease H-like"/>
    <property type="match status" value="1"/>
</dbReference>
<dbReference type="Gene3D" id="2.40.70.10">
    <property type="entry name" value="Acid Proteases"/>
    <property type="match status" value="1"/>
</dbReference>
<comment type="caution">
    <text evidence="2">The sequence shown here is derived from an EMBL/GenBank/DDBJ whole genome shotgun (WGS) entry which is preliminary data.</text>
</comment>
<gene>
    <name evidence="2" type="ORF">Pmani_012228</name>
</gene>
<protein>
    <recommendedName>
        <fullName evidence="1">Integrase catalytic domain-containing protein</fullName>
    </recommendedName>
</protein>
<dbReference type="Pfam" id="PF05380">
    <property type="entry name" value="Peptidase_A17"/>
    <property type="match status" value="1"/>
</dbReference>
<keyword evidence="3" id="KW-1185">Reference proteome</keyword>
<feature type="domain" description="Integrase catalytic" evidence="1">
    <location>
        <begin position="1470"/>
        <end position="1661"/>
    </location>
</feature>
<dbReference type="InterPro" id="IPR021109">
    <property type="entry name" value="Peptidase_aspartic_dom_sf"/>
</dbReference>
<dbReference type="GO" id="GO:0003676">
    <property type="term" value="F:nucleic acid binding"/>
    <property type="evidence" value="ECO:0007669"/>
    <property type="project" value="InterPro"/>
</dbReference>
<dbReference type="InterPro" id="IPR008042">
    <property type="entry name" value="Retrotrans_Pao"/>
</dbReference>
<dbReference type="InterPro" id="IPR036397">
    <property type="entry name" value="RNaseH_sf"/>
</dbReference>
<evidence type="ECO:0000313" key="3">
    <source>
        <dbReference type="Proteomes" id="UP001292094"/>
    </source>
</evidence>
<dbReference type="Pfam" id="PF03564">
    <property type="entry name" value="DUF1759"/>
    <property type="match status" value="1"/>
</dbReference>
<dbReference type="PROSITE" id="PS50994">
    <property type="entry name" value="INTEGRASE"/>
    <property type="match status" value="1"/>
</dbReference>
<dbReference type="Pfam" id="PF18701">
    <property type="entry name" value="DUF5641"/>
    <property type="match status" value="1"/>
</dbReference>
<dbReference type="Gene3D" id="1.10.340.70">
    <property type="match status" value="1"/>
</dbReference>
<evidence type="ECO:0000313" key="2">
    <source>
        <dbReference type="EMBL" id="KAK4316627.1"/>
    </source>
</evidence>
<proteinExistence type="predicted"/>
<organism evidence="2 3">
    <name type="scientific">Petrolisthes manimaculis</name>
    <dbReference type="NCBI Taxonomy" id="1843537"/>
    <lineage>
        <taxon>Eukaryota</taxon>
        <taxon>Metazoa</taxon>
        <taxon>Ecdysozoa</taxon>
        <taxon>Arthropoda</taxon>
        <taxon>Crustacea</taxon>
        <taxon>Multicrustacea</taxon>
        <taxon>Malacostraca</taxon>
        <taxon>Eumalacostraca</taxon>
        <taxon>Eucarida</taxon>
        <taxon>Decapoda</taxon>
        <taxon>Pleocyemata</taxon>
        <taxon>Anomura</taxon>
        <taxon>Galatheoidea</taxon>
        <taxon>Porcellanidae</taxon>
        <taxon>Petrolisthes</taxon>
    </lineage>
</organism>
<dbReference type="PANTHER" id="PTHR47331:SF1">
    <property type="entry name" value="GAG-LIKE PROTEIN"/>
    <property type="match status" value="1"/>
</dbReference>
<dbReference type="InterPro" id="IPR008737">
    <property type="entry name" value="DUF1758"/>
</dbReference>
<dbReference type="InterPro" id="IPR005312">
    <property type="entry name" value="DUF1759"/>
</dbReference>
<dbReference type="Gene3D" id="3.30.420.10">
    <property type="entry name" value="Ribonuclease H-like superfamily/Ribonuclease H"/>
    <property type="match status" value="1"/>
</dbReference>
<dbReference type="InterPro" id="IPR001584">
    <property type="entry name" value="Integrase_cat-core"/>
</dbReference>
<dbReference type="SUPFAM" id="SSF56672">
    <property type="entry name" value="DNA/RNA polymerases"/>
    <property type="match status" value="1"/>
</dbReference>
<dbReference type="GO" id="GO:0071897">
    <property type="term" value="P:DNA biosynthetic process"/>
    <property type="evidence" value="ECO:0007669"/>
    <property type="project" value="UniProtKB-ARBA"/>
</dbReference>
<dbReference type="GO" id="GO:0042575">
    <property type="term" value="C:DNA polymerase complex"/>
    <property type="evidence" value="ECO:0007669"/>
    <property type="project" value="UniProtKB-ARBA"/>
</dbReference>
<dbReference type="GO" id="GO:0015074">
    <property type="term" value="P:DNA integration"/>
    <property type="evidence" value="ECO:0007669"/>
    <property type="project" value="InterPro"/>
</dbReference>
<dbReference type="EMBL" id="JAWZYT010001004">
    <property type="protein sequence ID" value="KAK4316627.1"/>
    <property type="molecule type" value="Genomic_DNA"/>
</dbReference>
<evidence type="ECO:0000259" key="1">
    <source>
        <dbReference type="PROSITE" id="PS50994"/>
    </source>
</evidence>
<name>A0AAE1Q0X3_9EUCA</name>
<dbReference type="InterPro" id="IPR043502">
    <property type="entry name" value="DNA/RNA_pol_sf"/>
</dbReference>
<accession>A0AAE1Q0X3</accession>
<reference evidence="2" key="1">
    <citation type="submission" date="2023-11" db="EMBL/GenBank/DDBJ databases">
        <title>Genome assemblies of two species of porcelain crab, Petrolisthes cinctipes and Petrolisthes manimaculis (Anomura: Porcellanidae).</title>
        <authorList>
            <person name="Angst P."/>
        </authorList>
    </citation>
    <scope>NUCLEOTIDE SEQUENCE</scope>
    <source>
        <strain evidence="2">PB745_02</strain>
        <tissue evidence="2">Gill</tissue>
    </source>
</reference>
<dbReference type="Pfam" id="PF05585">
    <property type="entry name" value="DUF1758"/>
    <property type="match status" value="1"/>
</dbReference>
<dbReference type="PANTHER" id="PTHR47331">
    <property type="entry name" value="PHD-TYPE DOMAIN-CONTAINING PROTEIN"/>
    <property type="match status" value="1"/>
</dbReference>
<dbReference type="InterPro" id="IPR012337">
    <property type="entry name" value="RNaseH-like_sf"/>
</dbReference>
<dbReference type="Pfam" id="PF17921">
    <property type="entry name" value="Integrase_H2C2"/>
    <property type="match status" value="1"/>
</dbReference>
<dbReference type="InterPro" id="IPR040676">
    <property type="entry name" value="DUF5641"/>
</dbReference>